<evidence type="ECO:0000313" key="3">
    <source>
        <dbReference type="Proteomes" id="UP000643403"/>
    </source>
</evidence>
<evidence type="ECO:0008006" key="4">
    <source>
        <dbReference type="Google" id="ProtNLM"/>
    </source>
</evidence>
<dbReference type="Pfam" id="PF14316">
    <property type="entry name" value="DUF4381"/>
    <property type="match status" value="1"/>
</dbReference>
<dbReference type="RefSeq" id="WP_425488874.1">
    <property type="nucleotide sequence ID" value="NZ_BMXY01000001.1"/>
</dbReference>
<organism evidence="2 3">
    <name type="scientific">Cognatilysobacter xinjiangensis</name>
    <dbReference type="NCBI Taxonomy" id="546892"/>
    <lineage>
        <taxon>Bacteria</taxon>
        <taxon>Pseudomonadati</taxon>
        <taxon>Pseudomonadota</taxon>
        <taxon>Gammaproteobacteria</taxon>
        <taxon>Lysobacterales</taxon>
        <taxon>Lysobacteraceae</taxon>
        <taxon>Cognatilysobacter</taxon>
    </lineage>
</organism>
<dbReference type="InterPro" id="IPR025489">
    <property type="entry name" value="DUF4381"/>
</dbReference>
<evidence type="ECO:0000313" key="2">
    <source>
        <dbReference type="EMBL" id="GGZ52346.1"/>
    </source>
</evidence>
<protein>
    <recommendedName>
        <fullName evidence="4">DUF4381 domain-containing protein</fullName>
    </recommendedName>
</protein>
<feature type="transmembrane region" description="Helical" evidence="1">
    <location>
        <begin position="24"/>
        <end position="42"/>
    </location>
</feature>
<accession>A0ABQ3BN38</accession>
<evidence type="ECO:0000256" key="1">
    <source>
        <dbReference type="SAM" id="Phobius"/>
    </source>
</evidence>
<reference evidence="3" key="1">
    <citation type="journal article" date="2019" name="Int. J. Syst. Evol. Microbiol.">
        <title>The Global Catalogue of Microorganisms (GCM) 10K type strain sequencing project: providing services to taxonomists for standard genome sequencing and annotation.</title>
        <authorList>
            <consortium name="The Broad Institute Genomics Platform"/>
            <consortium name="The Broad Institute Genome Sequencing Center for Infectious Disease"/>
            <person name="Wu L."/>
            <person name="Ma J."/>
        </authorList>
    </citation>
    <scope>NUCLEOTIDE SEQUENCE [LARGE SCALE GENOMIC DNA]</scope>
    <source>
        <strain evidence="3">KCTC 22558</strain>
    </source>
</reference>
<keyword evidence="1" id="KW-1133">Transmembrane helix</keyword>
<keyword evidence="3" id="KW-1185">Reference proteome</keyword>
<dbReference type="EMBL" id="BMXY01000001">
    <property type="protein sequence ID" value="GGZ52346.1"/>
    <property type="molecule type" value="Genomic_DNA"/>
</dbReference>
<keyword evidence="1" id="KW-0812">Transmembrane</keyword>
<proteinExistence type="predicted"/>
<gene>
    <name evidence="2" type="ORF">GCM10008101_01760</name>
</gene>
<name>A0ABQ3BN38_9GAMM</name>
<comment type="caution">
    <text evidence="2">The sequence shown here is derived from an EMBL/GenBank/DDBJ whole genome shotgun (WGS) entry which is preliminary data.</text>
</comment>
<sequence>MQDALVLRDVHRPPAPPWWPPAPGWWWLAATVVLVVVGVLLWRRHRARRHARTLALFDSTIATADDAPSRLAKASELLRRASRRVHDDADRLDGDAWLEFLDTPRTRFVEGPGRLVVDGAFRRDVADDATQTALDLARERFVMLMERRR</sequence>
<dbReference type="Proteomes" id="UP000643403">
    <property type="component" value="Unassembled WGS sequence"/>
</dbReference>
<keyword evidence="1" id="KW-0472">Membrane</keyword>